<reference evidence="4 5" key="1">
    <citation type="submission" date="2024-08" db="EMBL/GenBank/DDBJ databases">
        <authorList>
            <person name="Ishaq N."/>
        </authorList>
    </citation>
    <scope>NUCLEOTIDE SEQUENCE [LARGE SCALE GENOMIC DNA]</scope>
    <source>
        <strain evidence="4 5">DSM 18651</strain>
    </source>
</reference>
<sequence length="420" mass="46378">MKNSTTPLKNTDRATLLARPLSILAGTSVKNRLFKSAMSEQLADRNHAPTEELVHLYRTWSEGGTGLLVTGNVMVDRTALGEPRNVVLDTESDLSLFRRWAEAGRQNGTQIWMQLNHPGKQTPNFLSTEPVAPSAIPLANGLEKTFNCPRELTEKEIVIIIKKFAWAAAKAKKFGFTGIQIHAAHGYLINQFLSPHHNRRNDQWGGTLENRLRFLREVYSAIREAVGEDFPVGVKLNSADFQKGGFSEEESMQVLKALQDEGINLIEISGGNYENPSMVGANVKESTIKREAYFLDYAEKARARLKIPVVVTGGFRSAAAMEAALASNAVDMIGLARPLAVDPRLSHKLLSDGSHKITLKKLTTGIPSLDFMAMLDVTWYEQQLARIGKGKPTKPNMSAWASVLKTLASVGLLSFQRRRA</sequence>
<name>A0ABV4P070_9GAMM</name>
<evidence type="ECO:0000256" key="1">
    <source>
        <dbReference type="ARBA" id="ARBA00022630"/>
    </source>
</evidence>
<dbReference type="PANTHER" id="PTHR43656:SF2">
    <property type="entry name" value="BINDING OXIDOREDUCTASE, PUTATIVE (AFU_ORTHOLOGUE AFUA_2G08260)-RELATED"/>
    <property type="match status" value="1"/>
</dbReference>
<gene>
    <name evidence="4" type="ORF">ACCI49_12245</name>
</gene>
<dbReference type="Proteomes" id="UP001569428">
    <property type="component" value="Unassembled WGS sequence"/>
</dbReference>
<evidence type="ECO:0000256" key="2">
    <source>
        <dbReference type="ARBA" id="ARBA00023002"/>
    </source>
</evidence>
<dbReference type="CDD" id="cd04733">
    <property type="entry name" value="OYE_like_2_FMN"/>
    <property type="match status" value="1"/>
</dbReference>
<keyword evidence="5" id="KW-1185">Reference proteome</keyword>
<dbReference type="PANTHER" id="PTHR43656">
    <property type="entry name" value="BINDING OXIDOREDUCTASE, PUTATIVE (AFU_ORTHOLOGUE AFUA_2G08260)-RELATED"/>
    <property type="match status" value="1"/>
</dbReference>
<dbReference type="Pfam" id="PF00724">
    <property type="entry name" value="Oxidored_FMN"/>
    <property type="match status" value="1"/>
</dbReference>
<evidence type="ECO:0000259" key="3">
    <source>
        <dbReference type="Pfam" id="PF00724"/>
    </source>
</evidence>
<keyword evidence="1" id="KW-0285">Flavoprotein</keyword>
<dbReference type="InterPro" id="IPR051799">
    <property type="entry name" value="NADH_flavin_oxidoreductase"/>
</dbReference>
<feature type="domain" description="NADH:flavin oxidoreductase/NADH oxidase N-terminal" evidence="3">
    <location>
        <begin position="20"/>
        <end position="349"/>
    </location>
</feature>
<dbReference type="Gene3D" id="3.20.20.70">
    <property type="entry name" value="Aldolase class I"/>
    <property type="match status" value="1"/>
</dbReference>
<proteinExistence type="predicted"/>
<organism evidence="4 5">
    <name type="scientific">Microbulbifer epialgicus</name>
    <dbReference type="NCBI Taxonomy" id="393907"/>
    <lineage>
        <taxon>Bacteria</taxon>
        <taxon>Pseudomonadati</taxon>
        <taxon>Pseudomonadota</taxon>
        <taxon>Gammaproteobacteria</taxon>
        <taxon>Cellvibrionales</taxon>
        <taxon>Microbulbiferaceae</taxon>
        <taxon>Microbulbifer</taxon>
    </lineage>
</organism>
<dbReference type="RefSeq" id="WP_371839289.1">
    <property type="nucleotide sequence ID" value="NZ_JBGMEK010000025.1"/>
</dbReference>
<keyword evidence="2" id="KW-0560">Oxidoreductase</keyword>
<dbReference type="InterPro" id="IPR001155">
    <property type="entry name" value="OxRdtase_FMN_N"/>
</dbReference>
<dbReference type="InterPro" id="IPR013785">
    <property type="entry name" value="Aldolase_TIM"/>
</dbReference>
<protein>
    <submittedName>
        <fullName evidence="4">NADH:flavin oxidoreductase/NADH oxidase family protein</fullName>
    </submittedName>
</protein>
<dbReference type="SUPFAM" id="SSF51395">
    <property type="entry name" value="FMN-linked oxidoreductases"/>
    <property type="match status" value="1"/>
</dbReference>
<dbReference type="EMBL" id="JBGMEK010000025">
    <property type="protein sequence ID" value="MFA0811692.1"/>
    <property type="molecule type" value="Genomic_DNA"/>
</dbReference>
<comment type="caution">
    <text evidence="4">The sequence shown here is derived from an EMBL/GenBank/DDBJ whole genome shotgun (WGS) entry which is preliminary data.</text>
</comment>
<accession>A0ABV4P070</accession>
<evidence type="ECO:0000313" key="4">
    <source>
        <dbReference type="EMBL" id="MFA0811692.1"/>
    </source>
</evidence>
<evidence type="ECO:0000313" key="5">
    <source>
        <dbReference type="Proteomes" id="UP001569428"/>
    </source>
</evidence>